<dbReference type="Pfam" id="PF10503">
    <property type="entry name" value="Esterase_PHB"/>
    <property type="match status" value="1"/>
</dbReference>
<sequence>MRKLSDTITRLSALRSADTRGGTAGSTSRLTRLDAFGSNPGALQAYTYIPASLGAGAALVVVLHGCTQTAAGYDTGAGWSEMADRHGFALLFPEQQRKNNPNLCFNWFSPEDNRRGSGEALSIREMIEAVAGRHGIDPARIFVTGLSAGGAMSSVMLATYPEVFAGGAIIAGLPYGSASTVPQAFDRMRGTGGPNPAELASLVRNASDHHGPWPTISVWHGSGDATVNPVNAEAILSQWRPLHGVDQGHSRLDVVDGYPRRVWSDGAGREVIEEYSVTGMAHGTPLDTTGVDGCGKAGAYMLEASISSTRHVCRFWGLAPTDTALTTARPAEREGGSRVSELAASPKGLDEPSHSRATPSDVAAIPGASAVGKIIEDALRAAGLMR</sequence>
<gene>
    <name evidence="4" type="ORF">SAMN06297144_0254</name>
</gene>
<dbReference type="SUPFAM" id="SSF53474">
    <property type="entry name" value="alpha/beta-Hydrolases"/>
    <property type="match status" value="2"/>
</dbReference>
<organism evidence="4 5">
    <name type="scientific">Sphingomonas guangdongensis</name>
    <dbReference type="NCBI Taxonomy" id="1141890"/>
    <lineage>
        <taxon>Bacteria</taxon>
        <taxon>Pseudomonadati</taxon>
        <taxon>Pseudomonadota</taxon>
        <taxon>Alphaproteobacteria</taxon>
        <taxon>Sphingomonadales</taxon>
        <taxon>Sphingomonadaceae</taxon>
        <taxon>Sphingomonas</taxon>
    </lineage>
</organism>
<dbReference type="AlphaFoldDB" id="A0A285QBH8"/>
<dbReference type="Proteomes" id="UP000219494">
    <property type="component" value="Unassembled WGS sequence"/>
</dbReference>
<feature type="region of interest" description="Disordered" evidence="3">
    <location>
        <begin position="326"/>
        <end position="361"/>
    </location>
</feature>
<evidence type="ECO:0000313" key="4">
    <source>
        <dbReference type="EMBL" id="SOB78868.1"/>
    </source>
</evidence>
<dbReference type="GO" id="GO:0005576">
    <property type="term" value="C:extracellular region"/>
    <property type="evidence" value="ECO:0007669"/>
    <property type="project" value="InterPro"/>
</dbReference>
<evidence type="ECO:0000256" key="3">
    <source>
        <dbReference type="SAM" id="MobiDB-lite"/>
    </source>
</evidence>
<accession>A0A285QBH8</accession>
<keyword evidence="1" id="KW-0732">Signal</keyword>
<evidence type="ECO:0000256" key="2">
    <source>
        <dbReference type="ARBA" id="ARBA00022801"/>
    </source>
</evidence>
<reference evidence="4 5" key="1">
    <citation type="submission" date="2017-07" db="EMBL/GenBank/DDBJ databases">
        <authorList>
            <person name="Sun Z.S."/>
            <person name="Albrecht U."/>
            <person name="Echele G."/>
            <person name="Lee C.C."/>
        </authorList>
    </citation>
    <scope>NUCLEOTIDE SEQUENCE [LARGE SCALE GENOMIC DNA]</scope>
    <source>
        <strain evidence="4 5">CGMCC 1.12672</strain>
    </source>
</reference>
<name>A0A285QBH8_9SPHN</name>
<dbReference type="PANTHER" id="PTHR43037">
    <property type="entry name" value="UNNAMED PRODUCT-RELATED"/>
    <property type="match status" value="1"/>
</dbReference>
<proteinExistence type="predicted"/>
<dbReference type="EMBL" id="OBMI01000001">
    <property type="protein sequence ID" value="SOB78868.1"/>
    <property type="molecule type" value="Genomic_DNA"/>
</dbReference>
<evidence type="ECO:0000256" key="1">
    <source>
        <dbReference type="ARBA" id="ARBA00022729"/>
    </source>
</evidence>
<dbReference type="InterPro" id="IPR029058">
    <property type="entry name" value="AB_hydrolase_fold"/>
</dbReference>
<dbReference type="OrthoDB" id="9767239at2"/>
<evidence type="ECO:0000313" key="5">
    <source>
        <dbReference type="Proteomes" id="UP000219494"/>
    </source>
</evidence>
<dbReference type="InterPro" id="IPR050955">
    <property type="entry name" value="Plant_Biomass_Hydrol_Est"/>
</dbReference>
<dbReference type="GO" id="GO:0016787">
    <property type="term" value="F:hydrolase activity"/>
    <property type="evidence" value="ECO:0007669"/>
    <property type="project" value="UniProtKB-KW"/>
</dbReference>
<dbReference type="Gene3D" id="3.40.50.1820">
    <property type="entry name" value="alpha/beta hydrolase"/>
    <property type="match status" value="1"/>
</dbReference>
<protein>
    <submittedName>
        <fullName evidence="4">Esterase, PHB depolymerase family</fullName>
    </submittedName>
</protein>
<keyword evidence="2" id="KW-0378">Hydrolase</keyword>
<dbReference type="NCBIfam" id="TIGR01840">
    <property type="entry name" value="esterase_phb"/>
    <property type="match status" value="1"/>
</dbReference>
<dbReference type="RefSeq" id="WP_097062215.1">
    <property type="nucleotide sequence ID" value="NZ_OBMI01000001.1"/>
</dbReference>
<dbReference type="PANTHER" id="PTHR43037:SF1">
    <property type="entry name" value="BLL1128 PROTEIN"/>
    <property type="match status" value="1"/>
</dbReference>
<keyword evidence="5" id="KW-1185">Reference proteome</keyword>
<dbReference type="InterPro" id="IPR010126">
    <property type="entry name" value="Esterase_phb"/>
</dbReference>